<dbReference type="RefSeq" id="WP_057842146.1">
    <property type="nucleotide sequence ID" value="NZ_LLYA01000035.1"/>
</dbReference>
<gene>
    <name evidence="2" type="ORF">CQ13_16875</name>
</gene>
<name>A0A0R3NFJ3_9BRAD</name>
<keyword evidence="1" id="KW-0812">Transmembrane</keyword>
<protein>
    <submittedName>
        <fullName evidence="2">Uncharacterized protein</fullName>
    </submittedName>
</protein>
<dbReference type="Proteomes" id="UP000052023">
    <property type="component" value="Unassembled WGS sequence"/>
</dbReference>
<keyword evidence="3" id="KW-1185">Reference proteome</keyword>
<proteinExistence type="predicted"/>
<evidence type="ECO:0000313" key="3">
    <source>
        <dbReference type="Proteomes" id="UP000052023"/>
    </source>
</evidence>
<dbReference type="AlphaFoldDB" id="A0A0R3NFJ3"/>
<evidence type="ECO:0000313" key="2">
    <source>
        <dbReference type="EMBL" id="KRR29199.1"/>
    </source>
</evidence>
<evidence type="ECO:0000256" key="1">
    <source>
        <dbReference type="SAM" id="Phobius"/>
    </source>
</evidence>
<keyword evidence="1" id="KW-0472">Membrane</keyword>
<feature type="transmembrane region" description="Helical" evidence="1">
    <location>
        <begin position="41"/>
        <end position="61"/>
    </location>
</feature>
<comment type="caution">
    <text evidence="2">The sequence shown here is derived from an EMBL/GenBank/DDBJ whole genome shotgun (WGS) entry which is preliminary data.</text>
</comment>
<reference evidence="2 3" key="1">
    <citation type="submission" date="2014-03" db="EMBL/GenBank/DDBJ databases">
        <title>Bradyrhizobium valentinum sp. nov., isolated from effective nodules of Lupinus mariae-josephae, a lupine endemic of basic-lime soils in Eastern Spain.</title>
        <authorList>
            <person name="Duran D."/>
            <person name="Rey L."/>
            <person name="Navarro A."/>
            <person name="Busquets A."/>
            <person name="Imperial J."/>
            <person name="Ruiz-Argueso T."/>
        </authorList>
    </citation>
    <scope>NUCLEOTIDE SEQUENCE [LARGE SCALE GENOMIC DNA]</scope>
    <source>
        <strain evidence="2 3">Ro19</strain>
    </source>
</reference>
<organism evidence="2 3">
    <name type="scientific">Bradyrhizobium retamae</name>
    <dbReference type="NCBI Taxonomy" id="1300035"/>
    <lineage>
        <taxon>Bacteria</taxon>
        <taxon>Pseudomonadati</taxon>
        <taxon>Pseudomonadota</taxon>
        <taxon>Alphaproteobacteria</taxon>
        <taxon>Hyphomicrobiales</taxon>
        <taxon>Nitrobacteraceae</taxon>
        <taxon>Bradyrhizobium</taxon>
    </lineage>
</organism>
<dbReference type="EMBL" id="LLYA01000035">
    <property type="protein sequence ID" value="KRR29199.1"/>
    <property type="molecule type" value="Genomic_DNA"/>
</dbReference>
<accession>A0A0R3NFJ3</accession>
<keyword evidence="1" id="KW-1133">Transmembrane helix</keyword>
<feature type="transmembrane region" description="Helical" evidence="1">
    <location>
        <begin position="6"/>
        <end position="29"/>
    </location>
</feature>
<sequence>MRIIDLAVAVIFFIASAGVTALLMAVFVHHGLGVPPAALRMNALISAGALSVVVLVAMAGAHESED</sequence>
<dbReference type="OrthoDB" id="8243993at2"/>